<dbReference type="InterPro" id="IPR038365">
    <property type="entry name" value="EcoRII_C_sf"/>
</dbReference>
<sequence length="227" mass="26132">MNSKVINYDKLSLKYDNESSLTAFDARVTSCIYSKEIIKDLLNNKESKKIVSLSKEEQLNLYKLIKKFPKIDLESCFMPIILESINQGITSNAGSSYEDRIYDKLIEIGIHKSNITEYGHSEVGSVEHDFIFKYKNKLIGISAKRTLRERYKQYVNLAENTETDYMIAITLGTDLTINKAKTIVHFGVKLFIAPEIYKNNKDLQKIDGVYPTTKFNKKTFDKIIKSN</sequence>
<protein>
    <recommendedName>
        <fullName evidence="3">Restriction endonuclease</fullName>
    </recommendedName>
</protein>
<proteinExistence type="predicted"/>
<gene>
    <name evidence="1" type="ORF">GX950_01070</name>
</gene>
<dbReference type="SUPFAM" id="SSF52980">
    <property type="entry name" value="Restriction endonuclease-like"/>
    <property type="match status" value="1"/>
</dbReference>
<comment type="caution">
    <text evidence="1">The sequence shown here is derived from an EMBL/GenBank/DDBJ whole genome shotgun (WGS) entry which is preliminary data.</text>
</comment>
<reference evidence="1 2" key="1">
    <citation type="journal article" date="2020" name="Biotechnol. Biofuels">
        <title>New insights from the biogas microbiome by comprehensive genome-resolved metagenomics of nearly 1600 species originating from multiple anaerobic digesters.</title>
        <authorList>
            <person name="Campanaro S."/>
            <person name="Treu L."/>
            <person name="Rodriguez-R L.M."/>
            <person name="Kovalovszki A."/>
            <person name="Ziels R.M."/>
            <person name="Maus I."/>
            <person name="Zhu X."/>
            <person name="Kougias P.G."/>
            <person name="Basile A."/>
            <person name="Luo G."/>
            <person name="Schluter A."/>
            <person name="Konstantinidis K.T."/>
            <person name="Angelidaki I."/>
        </authorList>
    </citation>
    <scope>NUCLEOTIDE SEQUENCE [LARGE SCALE GENOMIC DNA]</scope>
    <source>
        <strain evidence="1">AS22ysBPME_79</strain>
    </source>
</reference>
<dbReference type="AlphaFoldDB" id="A0A7K4BYU1"/>
<organism evidence="1 2">
    <name type="scientific">Candidatus Iainarchaeum sp</name>
    <dbReference type="NCBI Taxonomy" id="3101447"/>
    <lineage>
        <taxon>Archaea</taxon>
        <taxon>Candidatus Iainarchaeota</taxon>
        <taxon>Candidatus Iainarchaeia</taxon>
        <taxon>Candidatus Iainarchaeales</taxon>
        <taxon>Candidatus Iainarchaeaceae</taxon>
        <taxon>Candidatus Iainarchaeum</taxon>
    </lineage>
</organism>
<dbReference type="Proteomes" id="UP000526302">
    <property type="component" value="Unassembled WGS sequence"/>
</dbReference>
<dbReference type="Gene3D" id="3.40.91.80">
    <property type="match status" value="1"/>
</dbReference>
<evidence type="ECO:0000313" key="2">
    <source>
        <dbReference type="Proteomes" id="UP000526302"/>
    </source>
</evidence>
<evidence type="ECO:0008006" key="3">
    <source>
        <dbReference type="Google" id="ProtNLM"/>
    </source>
</evidence>
<accession>A0A7K4BYU1</accession>
<dbReference type="EMBL" id="JAAZKV010000009">
    <property type="protein sequence ID" value="NMA44388.1"/>
    <property type="molecule type" value="Genomic_DNA"/>
</dbReference>
<name>A0A7K4BYU1_9ARCH</name>
<evidence type="ECO:0000313" key="1">
    <source>
        <dbReference type="EMBL" id="NMA44388.1"/>
    </source>
</evidence>
<dbReference type="InterPro" id="IPR011335">
    <property type="entry name" value="Restrct_endonuc-II-like"/>
</dbReference>